<evidence type="ECO:0000313" key="3">
    <source>
        <dbReference type="Proteomes" id="UP000677537"/>
    </source>
</evidence>
<accession>A0A940S635</accession>
<feature type="region of interest" description="Disordered" evidence="1">
    <location>
        <begin position="1"/>
        <end position="70"/>
    </location>
</feature>
<gene>
    <name evidence="2" type="ORF">J5Y10_02470</name>
</gene>
<keyword evidence="3" id="KW-1185">Reference proteome</keyword>
<protein>
    <submittedName>
        <fullName evidence="2">Uncharacterized protein</fullName>
    </submittedName>
</protein>
<feature type="compositionally biased region" description="Low complexity" evidence="1">
    <location>
        <begin position="13"/>
        <end position="30"/>
    </location>
</feature>
<feature type="compositionally biased region" description="Basic and acidic residues" evidence="1">
    <location>
        <begin position="53"/>
        <end position="70"/>
    </location>
</feature>
<proteinExistence type="predicted"/>
<comment type="caution">
    <text evidence="2">The sequence shown here is derived from an EMBL/GenBank/DDBJ whole genome shotgun (WGS) entry which is preliminary data.</text>
</comment>
<evidence type="ECO:0000313" key="2">
    <source>
        <dbReference type="EMBL" id="MBP0491637.1"/>
    </source>
</evidence>
<sequence>MSESKDGAGQDKGPAPTTGDGTHTAGGAPTNKAHLDDGDGTLTGSVPAGLTSEELRKLAESDKTDNSGTG</sequence>
<reference evidence="2" key="1">
    <citation type="submission" date="2021-03" db="EMBL/GenBank/DDBJ databases">
        <authorList>
            <person name="So Y."/>
        </authorList>
    </citation>
    <scope>NUCLEOTIDE SEQUENCE</scope>
    <source>
        <strain evidence="2">SG15</strain>
    </source>
</reference>
<dbReference type="AlphaFoldDB" id="A0A940S635"/>
<dbReference type="Proteomes" id="UP000677537">
    <property type="component" value="Unassembled WGS sequence"/>
</dbReference>
<dbReference type="RefSeq" id="WP_209370361.1">
    <property type="nucleotide sequence ID" value="NZ_JAGIZA010000002.1"/>
</dbReference>
<evidence type="ECO:0000256" key="1">
    <source>
        <dbReference type="SAM" id="MobiDB-lite"/>
    </source>
</evidence>
<name>A0A940S635_9PROT</name>
<organism evidence="2 3">
    <name type="scientific">Roseomonas indoligenes</name>
    <dbReference type="NCBI Taxonomy" id="2820811"/>
    <lineage>
        <taxon>Bacteria</taxon>
        <taxon>Pseudomonadati</taxon>
        <taxon>Pseudomonadota</taxon>
        <taxon>Alphaproteobacteria</taxon>
        <taxon>Acetobacterales</taxon>
        <taxon>Roseomonadaceae</taxon>
        <taxon>Roseomonas</taxon>
    </lineage>
</organism>
<dbReference type="EMBL" id="JAGIZA010000002">
    <property type="protein sequence ID" value="MBP0491637.1"/>
    <property type="molecule type" value="Genomic_DNA"/>
</dbReference>